<organism evidence="1">
    <name type="scientific">bioreactor metagenome</name>
    <dbReference type="NCBI Taxonomy" id="1076179"/>
    <lineage>
        <taxon>unclassified sequences</taxon>
        <taxon>metagenomes</taxon>
        <taxon>ecological metagenomes</taxon>
    </lineage>
</organism>
<reference evidence="1" key="1">
    <citation type="submission" date="2019-08" db="EMBL/GenBank/DDBJ databases">
        <authorList>
            <person name="Kucharzyk K."/>
            <person name="Murdoch R.W."/>
            <person name="Higgins S."/>
            <person name="Loffler F."/>
        </authorList>
    </citation>
    <scope>NUCLEOTIDE SEQUENCE</scope>
</reference>
<comment type="caution">
    <text evidence="1">The sequence shown here is derived from an EMBL/GenBank/DDBJ whole genome shotgun (WGS) entry which is preliminary data.</text>
</comment>
<proteinExistence type="predicted"/>
<name>A0A645K002_9ZZZZ</name>
<accession>A0A645K002</accession>
<dbReference type="AlphaFoldDB" id="A0A645K002"/>
<gene>
    <name evidence="1" type="ORF">SDC9_212703</name>
</gene>
<dbReference type="EMBL" id="VSSQ01146515">
    <property type="protein sequence ID" value="MPN64924.1"/>
    <property type="molecule type" value="Genomic_DNA"/>
</dbReference>
<evidence type="ECO:0000313" key="1">
    <source>
        <dbReference type="EMBL" id="MPN64924.1"/>
    </source>
</evidence>
<sequence>MIAKELPTGLERCYDPRDEKWTSPSIYEFRHTITLPGTAKKRLYTVTVEAFDSRGAPVDGTEAMFYLWVR</sequence>
<protein>
    <submittedName>
        <fullName evidence="1">Uncharacterized protein</fullName>
    </submittedName>
</protein>